<reference evidence="4" key="1">
    <citation type="journal article" date="2014" name="Nat. Commun.">
        <title>The rainbow trout genome provides novel insights into evolution after whole-genome duplication in vertebrates.</title>
        <authorList>
            <person name="Berthelot C."/>
            <person name="Brunet F."/>
            <person name="Chalopin D."/>
            <person name="Juanchich A."/>
            <person name="Bernard M."/>
            <person name="Noel B."/>
            <person name="Bento P."/>
            <person name="Da Silva C."/>
            <person name="Labadie K."/>
            <person name="Alberti A."/>
            <person name="Aury J.M."/>
            <person name="Louis A."/>
            <person name="Dehais P."/>
            <person name="Bardou P."/>
            <person name="Montfort J."/>
            <person name="Klopp C."/>
            <person name="Cabau C."/>
            <person name="Gaspin C."/>
            <person name="Thorgaard G.H."/>
            <person name="Boussaha M."/>
            <person name="Quillet E."/>
            <person name="Guyomard R."/>
            <person name="Galiana D."/>
            <person name="Bobe J."/>
            <person name="Volff J.N."/>
            <person name="Genet C."/>
            <person name="Wincker P."/>
            <person name="Jaillon O."/>
            <person name="Roest Crollius H."/>
            <person name="Guiguen Y."/>
        </authorList>
    </citation>
    <scope>NUCLEOTIDE SEQUENCE [LARGE SCALE GENOMIC DNA]</scope>
</reference>
<dbReference type="GO" id="GO:0043153">
    <property type="term" value="P:entrainment of circadian clock by photoperiod"/>
    <property type="evidence" value="ECO:0007669"/>
    <property type="project" value="TreeGrafter"/>
</dbReference>
<dbReference type="STRING" id="8022.A0A060VZF2"/>
<evidence type="ECO:0000256" key="2">
    <source>
        <dbReference type="SAM" id="SignalP"/>
    </source>
</evidence>
<keyword evidence="1" id="KW-0157">Chromophore</keyword>
<dbReference type="Pfam" id="PF00875">
    <property type="entry name" value="DNA_photolyase"/>
    <property type="match status" value="1"/>
</dbReference>
<dbReference type="AlphaFoldDB" id="A0A060VZF2"/>
<protein>
    <recommendedName>
        <fullName evidence="3">Photolyase/cryptochrome alpha/beta domain-containing protein</fullName>
    </recommendedName>
</protein>
<reference evidence="4" key="2">
    <citation type="submission" date="2014-03" db="EMBL/GenBank/DDBJ databases">
        <authorList>
            <person name="Genoscope - CEA"/>
        </authorList>
    </citation>
    <scope>NUCLEOTIDE SEQUENCE</scope>
</reference>
<dbReference type="GO" id="GO:0003677">
    <property type="term" value="F:DNA binding"/>
    <property type="evidence" value="ECO:0007669"/>
    <property type="project" value="TreeGrafter"/>
</dbReference>
<dbReference type="GO" id="GO:0005737">
    <property type="term" value="C:cytoplasm"/>
    <property type="evidence" value="ECO:0007669"/>
    <property type="project" value="TreeGrafter"/>
</dbReference>
<organism evidence="4 5">
    <name type="scientific">Oncorhynchus mykiss</name>
    <name type="common">Rainbow trout</name>
    <name type="synonym">Salmo gairdneri</name>
    <dbReference type="NCBI Taxonomy" id="8022"/>
    <lineage>
        <taxon>Eukaryota</taxon>
        <taxon>Metazoa</taxon>
        <taxon>Chordata</taxon>
        <taxon>Craniata</taxon>
        <taxon>Vertebrata</taxon>
        <taxon>Euteleostomi</taxon>
        <taxon>Actinopterygii</taxon>
        <taxon>Neopterygii</taxon>
        <taxon>Teleostei</taxon>
        <taxon>Protacanthopterygii</taxon>
        <taxon>Salmoniformes</taxon>
        <taxon>Salmonidae</taxon>
        <taxon>Salmoninae</taxon>
        <taxon>Oncorhynchus</taxon>
    </lineage>
</organism>
<dbReference type="PANTHER" id="PTHR11455">
    <property type="entry name" value="CRYPTOCHROME"/>
    <property type="match status" value="1"/>
</dbReference>
<name>A0A060VZF2_ONCMY</name>
<dbReference type="GO" id="GO:0032922">
    <property type="term" value="P:circadian regulation of gene expression"/>
    <property type="evidence" value="ECO:0007669"/>
    <property type="project" value="TreeGrafter"/>
</dbReference>
<feature type="domain" description="Photolyase/cryptochrome alpha/beta" evidence="3">
    <location>
        <begin position="1"/>
        <end position="94"/>
    </location>
</feature>
<dbReference type="InterPro" id="IPR036155">
    <property type="entry name" value="Crypto/Photolyase_N_sf"/>
</dbReference>
<dbReference type="PaxDb" id="8022-A0A060VZF2"/>
<dbReference type="GO" id="GO:0005634">
    <property type="term" value="C:nucleus"/>
    <property type="evidence" value="ECO:0007669"/>
    <property type="project" value="TreeGrafter"/>
</dbReference>
<evidence type="ECO:0000256" key="1">
    <source>
        <dbReference type="ARBA" id="ARBA00022991"/>
    </source>
</evidence>
<dbReference type="InterPro" id="IPR014729">
    <property type="entry name" value="Rossmann-like_a/b/a_fold"/>
</dbReference>
<accession>A0A060VZF2</accession>
<evidence type="ECO:0000259" key="3">
    <source>
        <dbReference type="PROSITE" id="PS51645"/>
    </source>
</evidence>
<dbReference type="InterPro" id="IPR002081">
    <property type="entry name" value="Cryptochrome/DNA_photolyase_1"/>
</dbReference>
<dbReference type="Gene3D" id="3.40.50.620">
    <property type="entry name" value="HUPs"/>
    <property type="match status" value="1"/>
</dbReference>
<dbReference type="SUPFAM" id="SSF52425">
    <property type="entry name" value="Cryptochrome/photolyase, N-terminal domain"/>
    <property type="match status" value="1"/>
</dbReference>
<dbReference type="GO" id="GO:0045892">
    <property type="term" value="P:negative regulation of DNA-templated transcription"/>
    <property type="evidence" value="ECO:0007669"/>
    <property type="project" value="TreeGrafter"/>
</dbReference>
<dbReference type="Proteomes" id="UP000193380">
    <property type="component" value="Unassembled WGS sequence"/>
</dbReference>
<dbReference type="GO" id="GO:0071949">
    <property type="term" value="F:FAD binding"/>
    <property type="evidence" value="ECO:0007669"/>
    <property type="project" value="TreeGrafter"/>
</dbReference>
<feature type="signal peptide" evidence="2">
    <location>
        <begin position="1"/>
        <end position="20"/>
    </location>
</feature>
<dbReference type="PROSITE" id="PS51645">
    <property type="entry name" value="PHR_CRY_ALPHA_BETA"/>
    <property type="match status" value="1"/>
</dbReference>
<dbReference type="PANTHER" id="PTHR11455:SF63">
    <property type="entry name" value="PHOTOLYASE_CRYPTOCHROME ALPHA_BETA DOMAIN-CONTAINING PROTEIN"/>
    <property type="match status" value="1"/>
</dbReference>
<gene>
    <name evidence="4" type="ORF">GSONMT00081749001</name>
</gene>
<feature type="chain" id="PRO_5001589329" description="Photolyase/cryptochrome alpha/beta domain-containing protein" evidence="2">
    <location>
        <begin position="21"/>
        <end position="137"/>
    </location>
</feature>
<evidence type="ECO:0000313" key="5">
    <source>
        <dbReference type="Proteomes" id="UP000193380"/>
    </source>
</evidence>
<proteinExistence type="predicted"/>
<evidence type="ECO:0000313" key="4">
    <source>
        <dbReference type="EMBL" id="CDQ60418.1"/>
    </source>
</evidence>
<dbReference type="InterPro" id="IPR006050">
    <property type="entry name" value="DNA_photolyase_N"/>
</dbReference>
<keyword evidence="2" id="KW-0732">Signal</keyword>
<sequence>MRTGAVRWRFLLQISGLTWCLEDLHHSLQAMGTRLYVLQGPYQGTVMHPVAQWGTTQLSMDTEIEPHNTQLDQQHCIMAREQGLKIHATVAHTLYYVKRWVTVVSGSPLTYKKFLHVLSNLGEPDKPAREITAQDFQ</sequence>
<dbReference type="EMBL" id="FR904348">
    <property type="protein sequence ID" value="CDQ60418.1"/>
    <property type="molecule type" value="Genomic_DNA"/>
</dbReference>